<keyword evidence="1" id="KW-0472">Membrane</keyword>
<dbReference type="RefSeq" id="WP_138364165.1">
    <property type="nucleotide sequence ID" value="NZ_VCEJ01000002.1"/>
</dbReference>
<feature type="transmembrane region" description="Helical" evidence="1">
    <location>
        <begin position="147"/>
        <end position="164"/>
    </location>
</feature>
<feature type="transmembrane region" description="Helical" evidence="1">
    <location>
        <begin position="118"/>
        <end position="135"/>
    </location>
</feature>
<reference evidence="2 3" key="1">
    <citation type="submission" date="2019-05" db="EMBL/GenBank/DDBJ databases">
        <authorList>
            <person name="Qu J.-H."/>
        </authorList>
    </citation>
    <scope>NUCLEOTIDE SEQUENCE [LARGE SCALE GENOMIC DNA]</scope>
    <source>
        <strain evidence="2 3">T17</strain>
    </source>
</reference>
<keyword evidence="3" id="KW-1185">Reference proteome</keyword>
<dbReference type="AlphaFoldDB" id="A0A5R9L313"/>
<evidence type="ECO:0000313" key="2">
    <source>
        <dbReference type="EMBL" id="TLV02956.1"/>
    </source>
</evidence>
<evidence type="ECO:0000256" key="1">
    <source>
        <dbReference type="SAM" id="Phobius"/>
    </source>
</evidence>
<gene>
    <name evidence="2" type="ORF">FEN17_04910</name>
</gene>
<dbReference type="EMBL" id="VCEJ01000002">
    <property type="protein sequence ID" value="TLV02956.1"/>
    <property type="molecule type" value="Genomic_DNA"/>
</dbReference>
<feature type="transmembrane region" description="Helical" evidence="1">
    <location>
        <begin position="94"/>
        <end position="111"/>
    </location>
</feature>
<name>A0A5R9L313_9BACT</name>
<comment type="caution">
    <text evidence="2">The sequence shown here is derived from an EMBL/GenBank/DDBJ whole genome shotgun (WGS) entry which is preliminary data.</text>
</comment>
<keyword evidence="1" id="KW-1133">Transmembrane helix</keyword>
<feature type="transmembrane region" description="Helical" evidence="1">
    <location>
        <begin position="351"/>
        <end position="370"/>
    </location>
</feature>
<proteinExistence type="predicted"/>
<evidence type="ECO:0008006" key="4">
    <source>
        <dbReference type="Google" id="ProtNLM"/>
    </source>
</evidence>
<accession>A0A5R9L313</accession>
<evidence type="ECO:0000313" key="3">
    <source>
        <dbReference type="Proteomes" id="UP000306402"/>
    </source>
</evidence>
<dbReference type="OrthoDB" id="177982at2"/>
<feature type="transmembrane region" description="Helical" evidence="1">
    <location>
        <begin position="176"/>
        <end position="203"/>
    </location>
</feature>
<protein>
    <recommendedName>
        <fullName evidence="4">Glycosyltransferase RgtA/B/C/D-like domain-containing protein</fullName>
    </recommendedName>
</protein>
<feature type="transmembrane region" description="Helical" evidence="1">
    <location>
        <begin position="215"/>
        <end position="233"/>
    </location>
</feature>
<keyword evidence="1" id="KW-0812">Transmembrane</keyword>
<dbReference type="Proteomes" id="UP000306402">
    <property type="component" value="Unassembled WGS sequence"/>
</dbReference>
<organism evidence="2 3">
    <name type="scientific">Dyadobacter luticola</name>
    <dbReference type="NCBI Taxonomy" id="1979387"/>
    <lineage>
        <taxon>Bacteria</taxon>
        <taxon>Pseudomonadati</taxon>
        <taxon>Bacteroidota</taxon>
        <taxon>Cytophagia</taxon>
        <taxon>Cytophagales</taxon>
        <taxon>Spirosomataceae</taxon>
        <taxon>Dyadobacter</taxon>
    </lineage>
</organism>
<sequence>MLSRYSGNLLVLLTFLIVVVSRLYIVGSFAVPLPFWDQWDAEGDFLLKQWIEGRLKLTALWEPHNEHRIFPTRLLSLAVFNITHEWNNLTAARLNVFLAASVPAVLIWVLVKNRALSGARLFILPVLLAQFSLPFSFENLLIGFQSQFYFLMLFTLLALILATFRPDHIYAKFGIVTLCLLSILTMGSGLLTSVAVLSIYLLHTLNSQKLSKQNLILSAILIIIAVTGFLIIPKIPNYQIYRATNVSQLYNALGYILSWPVPDHQLPALLLWSPAFIVIPILLFKRKLKPSDILLSGCFVWSFSQNLAIAYGRGQEMTEVSSRYTELLSLGLVSNAWFAIRGIQEFRGNPLRWAFLAFFVTFLFGHYIRFSMDMHDMRRNYRYSLIQTTNVCNFLKTGNGTNLQKPGNEIPFPDSARLRDLLSQPTIRQMLPKSMCEFSKP</sequence>